<keyword evidence="3" id="KW-1185">Reference proteome</keyword>
<proteinExistence type="predicted"/>
<dbReference type="Pfam" id="PF13692">
    <property type="entry name" value="Glyco_trans_1_4"/>
    <property type="match status" value="1"/>
</dbReference>
<dbReference type="GO" id="GO:0016757">
    <property type="term" value="F:glycosyltransferase activity"/>
    <property type="evidence" value="ECO:0007669"/>
    <property type="project" value="TreeGrafter"/>
</dbReference>
<accession>A0A6I1I372</accession>
<dbReference type="Gene3D" id="3.40.50.2000">
    <property type="entry name" value="Glycogen Phosphorylase B"/>
    <property type="match status" value="1"/>
</dbReference>
<evidence type="ECO:0000313" key="3">
    <source>
        <dbReference type="Proteomes" id="UP000468717"/>
    </source>
</evidence>
<dbReference type="SUPFAM" id="SSF53756">
    <property type="entry name" value="UDP-Glycosyltransferase/glycogen phosphorylase"/>
    <property type="match status" value="1"/>
</dbReference>
<sequence>MFKILVVSNIYPFPADTGKKIVMNGFLDYFHSRFGENSVEWIIISNKNIEEKNISSVGFHNVDVPSSMRRLLSVFFYSFILRRKSIQESILYTPALGEMVCNEIKKSKPDLIMFDTIRAAQYGLPVGYKGDAFLYMDDLFSVRYEKMLNVLRNGDAENMNVLGNFSNFIPRIIRPAVQKLKFFQKYLLGLEKKLTEKSEIQTSENFPLNILLNAEEVALMKARSPGTHVVRAKPILPKPASNSFLRKYDGAFTFIFIGVLNYAPNELAILKFLKEVVPNVIEKCPEFRLRIIGKHASDELKDVVSCFSENVVLEGFVPDLSDALATCCGMLIPLTFGTGIKLKTLEALSYGVPVISTSVGTEGIPLQSGKDCFINDNFDDFLGLMVFLKDRKNNEMMSENAKKFFEENYSKEVIFSEYDQMFKKYLLQD</sequence>
<dbReference type="PANTHER" id="PTHR46401">
    <property type="entry name" value="GLYCOSYLTRANSFERASE WBBK-RELATED"/>
    <property type="match status" value="1"/>
</dbReference>
<dbReference type="AlphaFoldDB" id="A0A6I1I372"/>
<reference evidence="2 3" key="1">
    <citation type="submission" date="2019-10" db="EMBL/GenBank/DDBJ databases">
        <title>Three novel species isolated from a subtropical stream in China.</title>
        <authorList>
            <person name="Lu H."/>
        </authorList>
    </citation>
    <scope>NUCLEOTIDE SEQUENCE [LARGE SCALE GENOMIC DNA]</scope>
    <source>
        <strain evidence="2 3">FT13W</strain>
    </source>
</reference>
<comment type="caution">
    <text evidence="2">The sequence shown here is derived from an EMBL/GenBank/DDBJ whole genome shotgun (WGS) entry which is preliminary data.</text>
</comment>
<dbReference type="PANTHER" id="PTHR46401:SF2">
    <property type="entry name" value="GLYCOSYLTRANSFERASE WBBK-RELATED"/>
    <property type="match status" value="1"/>
</dbReference>
<dbReference type="Proteomes" id="UP000468717">
    <property type="component" value="Unassembled WGS sequence"/>
</dbReference>
<protein>
    <submittedName>
        <fullName evidence="2">Glycosyltransferase</fullName>
    </submittedName>
</protein>
<evidence type="ECO:0000313" key="2">
    <source>
        <dbReference type="EMBL" id="KAB8065333.1"/>
    </source>
</evidence>
<gene>
    <name evidence="2" type="ORF">GCN75_08110</name>
</gene>
<keyword evidence="1 2" id="KW-0808">Transferase</keyword>
<name>A0A6I1I372_9BURK</name>
<dbReference type="EMBL" id="WFLI01000007">
    <property type="protein sequence ID" value="KAB8065333.1"/>
    <property type="molecule type" value="Genomic_DNA"/>
</dbReference>
<dbReference type="GO" id="GO:0009103">
    <property type="term" value="P:lipopolysaccharide biosynthetic process"/>
    <property type="evidence" value="ECO:0007669"/>
    <property type="project" value="TreeGrafter"/>
</dbReference>
<organism evidence="2 3">
    <name type="scientific">Janthinobacterium violaceinigrum</name>
    <dbReference type="NCBI Taxonomy" id="2654252"/>
    <lineage>
        <taxon>Bacteria</taxon>
        <taxon>Pseudomonadati</taxon>
        <taxon>Pseudomonadota</taxon>
        <taxon>Betaproteobacteria</taxon>
        <taxon>Burkholderiales</taxon>
        <taxon>Oxalobacteraceae</taxon>
        <taxon>Janthinobacterium</taxon>
    </lineage>
</organism>
<evidence type="ECO:0000256" key="1">
    <source>
        <dbReference type="ARBA" id="ARBA00022679"/>
    </source>
</evidence>